<dbReference type="EMBL" id="JAUESC010000004">
    <property type="protein sequence ID" value="KAK0596576.1"/>
    <property type="molecule type" value="Genomic_DNA"/>
</dbReference>
<dbReference type="Pfam" id="PF03732">
    <property type="entry name" value="Retrotrans_gag"/>
    <property type="match status" value="1"/>
</dbReference>
<protein>
    <recommendedName>
        <fullName evidence="2">Retrotransposon gag domain-containing protein</fullName>
    </recommendedName>
</protein>
<organism evidence="3 4">
    <name type="scientific">Acer saccharum</name>
    <name type="common">Sugar maple</name>
    <dbReference type="NCBI Taxonomy" id="4024"/>
    <lineage>
        <taxon>Eukaryota</taxon>
        <taxon>Viridiplantae</taxon>
        <taxon>Streptophyta</taxon>
        <taxon>Embryophyta</taxon>
        <taxon>Tracheophyta</taxon>
        <taxon>Spermatophyta</taxon>
        <taxon>Magnoliopsida</taxon>
        <taxon>eudicotyledons</taxon>
        <taxon>Gunneridae</taxon>
        <taxon>Pentapetalae</taxon>
        <taxon>rosids</taxon>
        <taxon>malvids</taxon>
        <taxon>Sapindales</taxon>
        <taxon>Sapindaceae</taxon>
        <taxon>Hippocastanoideae</taxon>
        <taxon>Acereae</taxon>
        <taxon>Acer</taxon>
    </lineage>
</organism>
<evidence type="ECO:0000256" key="1">
    <source>
        <dbReference type="SAM" id="MobiDB-lite"/>
    </source>
</evidence>
<dbReference type="AlphaFoldDB" id="A0AA39VZR6"/>
<reference evidence="3" key="1">
    <citation type="journal article" date="2022" name="Plant J.">
        <title>Strategies of tolerance reflected in two North American maple genomes.</title>
        <authorList>
            <person name="McEvoy S.L."/>
            <person name="Sezen U.U."/>
            <person name="Trouern-Trend A."/>
            <person name="McMahon S.M."/>
            <person name="Schaberg P.G."/>
            <person name="Yang J."/>
            <person name="Wegrzyn J.L."/>
            <person name="Swenson N.G."/>
        </authorList>
    </citation>
    <scope>NUCLEOTIDE SEQUENCE</scope>
    <source>
        <strain evidence="3">NS2018</strain>
    </source>
</reference>
<comment type="caution">
    <text evidence="3">The sequence shown here is derived from an EMBL/GenBank/DDBJ whole genome shotgun (WGS) entry which is preliminary data.</text>
</comment>
<dbReference type="PANTHER" id="PTHR37610">
    <property type="entry name" value="CCHC-TYPE DOMAIN-CONTAINING PROTEIN"/>
    <property type="match status" value="1"/>
</dbReference>
<name>A0AA39VZR6_ACESA</name>
<evidence type="ECO:0000313" key="4">
    <source>
        <dbReference type="Proteomes" id="UP001168877"/>
    </source>
</evidence>
<feature type="compositionally biased region" description="Low complexity" evidence="1">
    <location>
        <begin position="8"/>
        <end position="30"/>
    </location>
</feature>
<evidence type="ECO:0000259" key="2">
    <source>
        <dbReference type="Pfam" id="PF03732"/>
    </source>
</evidence>
<dbReference type="PANTHER" id="PTHR37610:SF97">
    <property type="entry name" value="RETROTRANSPOSON GAG DOMAIN-CONTAINING PROTEIN"/>
    <property type="match status" value="1"/>
</dbReference>
<sequence length="169" mass="18993">MARGGVSNPGANNGGNRNNSGNNNNNDGGNRFTNLEIEDRSHVDGSSNPFYLSNSDHPDGTISRPSVNDSLYVLWSRCNSMVMSWILHAVSKEIADSIMYIDNGVDVWNDLHDRFHQSNGPRIFQIKQQLNGLSQGSNDVSGYFNKLKTLWEELREFSVSSIYHFLPFH</sequence>
<dbReference type="InterPro" id="IPR005162">
    <property type="entry name" value="Retrotrans_gag_dom"/>
</dbReference>
<dbReference type="Proteomes" id="UP001168877">
    <property type="component" value="Unassembled WGS sequence"/>
</dbReference>
<accession>A0AA39VZR6</accession>
<keyword evidence="4" id="KW-1185">Reference proteome</keyword>
<feature type="domain" description="Retrotransposon gag" evidence="2">
    <location>
        <begin position="85"/>
        <end position="156"/>
    </location>
</feature>
<evidence type="ECO:0000313" key="3">
    <source>
        <dbReference type="EMBL" id="KAK0596576.1"/>
    </source>
</evidence>
<feature type="region of interest" description="Disordered" evidence="1">
    <location>
        <begin position="1"/>
        <end position="33"/>
    </location>
</feature>
<gene>
    <name evidence="3" type="ORF">LWI29_016954</name>
</gene>
<reference evidence="3" key="2">
    <citation type="submission" date="2023-06" db="EMBL/GenBank/DDBJ databases">
        <authorList>
            <person name="Swenson N.G."/>
            <person name="Wegrzyn J.L."/>
            <person name="Mcevoy S.L."/>
        </authorList>
    </citation>
    <scope>NUCLEOTIDE SEQUENCE</scope>
    <source>
        <strain evidence="3">NS2018</strain>
        <tissue evidence="3">Leaf</tissue>
    </source>
</reference>
<proteinExistence type="predicted"/>